<evidence type="ECO:0000313" key="1">
    <source>
        <dbReference type="EMBL" id="JAH89518.1"/>
    </source>
</evidence>
<protein>
    <submittedName>
        <fullName evidence="1">Uncharacterized protein</fullName>
    </submittedName>
</protein>
<accession>A0A0E9WJ52</accession>
<proteinExistence type="predicted"/>
<reference evidence="1" key="1">
    <citation type="submission" date="2014-11" db="EMBL/GenBank/DDBJ databases">
        <authorList>
            <person name="Amaro Gonzalez C."/>
        </authorList>
    </citation>
    <scope>NUCLEOTIDE SEQUENCE</scope>
</reference>
<dbReference type="AlphaFoldDB" id="A0A0E9WJ52"/>
<name>A0A0E9WJ52_ANGAN</name>
<reference evidence="1" key="2">
    <citation type="journal article" date="2015" name="Fish Shellfish Immunol.">
        <title>Early steps in the European eel (Anguilla anguilla)-Vibrio vulnificus interaction in the gills: Role of the RtxA13 toxin.</title>
        <authorList>
            <person name="Callol A."/>
            <person name="Pajuelo D."/>
            <person name="Ebbesson L."/>
            <person name="Teles M."/>
            <person name="MacKenzie S."/>
            <person name="Amaro C."/>
        </authorList>
    </citation>
    <scope>NUCLEOTIDE SEQUENCE</scope>
</reference>
<sequence>MASVTLLVKYVKQIDYLQFITHTANSSRIHPE</sequence>
<organism evidence="1">
    <name type="scientific">Anguilla anguilla</name>
    <name type="common">European freshwater eel</name>
    <name type="synonym">Muraena anguilla</name>
    <dbReference type="NCBI Taxonomy" id="7936"/>
    <lineage>
        <taxon>Eukaryota</taxon>
        <taxon>Metazoa</taxon>
        <taxon>Chordata</taxon>
        <taxon>Craniata</taxon>
        <taxon>Vertebrata</taxon>
        <taxon>Euteleostomi</taxon>
        <taxon>Actinopterygii</taxon>
        <taxon>Neopterygii</taxon>
        <taxon>Teleostei</taxon>
        <taxon>Anguilliformes</taxon>
        <taxon>Anguillidae</taxon>
        <taxon>Anguilla</taxon>
    </lineage>
</organism>
<dbReference type="EMBL" id="GBXM01019059">
    <property type="protein sequence ID" value="JAH89518.1"/>
    <property type="molecule type" value="Transcribed_RNA"/>
</dbReference>